<feature type="region of interest" description="Disordered" evidence="1">
    <location>
        <begin position="1"/>
        <end position="20"/>
    </location>
</feature>
<dbReference type="AlphaFoldDB" id="A0A0C9UFD4"/>
<protein>
    <submittedName>
        <fullName evidence="2">Uncharacterized protein</fullName>
    </submittedName>
</protein>
<dbReference type="HOGENOM" id="CLU_1653232_0_0_1"/>
<feature type="compositionally biased region" description="Low complexity" evidence="1">
    <location>
        <begin position="1"/>
        <end position="15"/>
    </location>
</feature>
<reference evidence="2 3" key="1">
    <citation type="submission" date="2014-06" db="EMBL/GenBank/DDBJ databases">
        <title>Evolutionary Origins and Diversification of the Mycorrhizal Mutualists.</title>
        <authorList>
            <consortium name="DOE Joint Genome Institute"/>
            <consortium name="Mycorrhizal Genomics Consortium"/>
            <person name="Kohler A."/>
            <person name="Kuo A."/>
            <person name="Nagy L.G."/>
            <person name="Floudas D."/>
            <person name="Copeland A."/>
            <person name="Barry K.W."/>
            <person name="Cichocki N."/>
            <person name="Veneault-Fourrey C."/>
            <person name="LaButti K."/>
            <person name="Lindquist E.A."/>
            <person name="Lipzen A."/>
            <person name="Lundell T."/>
            <person name="Morin E."/>
            <person name="Murat C."/>
            <person name="Riley R."/>
            <person name="Ohm R."/>
            <person name="Sun H."/>
            <person name="Tunlid A."/>
            <person name="Henrissat B."/>
            <person name="Grigoriev I.V."/>
            <person name="Hibbett D.S."/>
            <person name="Martin F."/>
        </authorList>
    </citation>
    <scope>NUCLEOTIDE SEQUENCE [LARGE SCALE GENOMIC DNA]</scope>
    <source>
        <strain evidence="2 3">SS14</strain>
    </source>
</reference>
<evidence type="ECO:0000313" key="2">
    <source>
        <dbReference type="EMBL" id="KIJ33459.1"/>
    </source>
</evidence>
<keyword evidence="3" id="KW-1185">Reference proteome</keyword>
<dbReference type="Proteomes" id="UP000054279">
    <property type="component" value="Unassembled WGS sequence"/>
</dbReference>
<evidence type="ECO:0000313" key="3">
    <source>
        <dbReference type="Proteomes" id="UP000054279"/>
    </source>
</evidence>
<organism evidence="2 3">
    <name type="scientific">Sphaerobolus stellatus (strain SS14)</name>
    <dbReference type="NCBI Taxonomy" id="990650"/>
    <lineage>
        <taxon>Eukaryota</taxon>
        <taxon>Fungi</taxon>
        <taxon>Dikarya</taxon>
        <taxon>Basidiomycota</taxon>
        <taxon>Agaricomycotina</taxon>
        <taxon>Agaricomycetes</taxon>
        <taxon>Phallomycetidae</taxon>
        <taxon>Geastrales</taxon>
        <taxon>Sphaerobolaceae</taxon>
        <taxon>Sphaerobolus</taxon>
    </lineage>
</organism>
<evidence type="ECO:0000256" key="1">
    <source>
        <dbReference type="SAM" id="MobiDB-lite"/>
    </source>
</evidence>
<sequence length="160" mass="18147">MPNEAANEAHPANFHEQSDSRAELDAFSTPIFEAKDLPAQQHSFNISRRRQFTDVATEAIPHIPTIILEPPRDSDWERARLLGSVAASKFHKHRDQQTSSCPNRPTVFYTADGMLVIIDDSFDRQGFDSHHRYVSASGRPIYLRELRRSPSLSVDPILPL</sequence>
<gene>
    <name evidence="2" type="ORF">M422DRAFT_264563</name>
</gene>
<accession>A0A0C9UFD4</accession>
<proteinExistence type="predicted"/>
<name>A0A0C9UFD4_SPHS4</name>
<dbReference type="EMBL" id="KN837212">
    <property type="protein sequence ID" value="KIJ33459.1"/>
    <property type="molecule type" value="Genomic_DNA"/>
</dbReference>